<dbReference type="EMBL" id="GL984082">
    <property type="protein sequence ID" value="EGR30017.1"/>
    <property type="molecule type" value="Genomic_DNA"/>
</dbReference>
<dbReference type="InParanoid" id="G0QXN6"/>
<evidence type="ECO:0000313" key="3">
    <source>
        <dbReference type="Proteomes" id="UP000008983"/>
    </source>
</evidence>
<gene>
    <name evidence="2" type="ORF">IMG5_144200</name>
</gene>
<feature type="transmembrane region" description="Helical" evidence="1">
    <location>
        <begin position="92"/>
        <end position="112"/>
    </location>
</feature>
<dbReference type="Proteomes" id="UP000008983">
    <property type="component" value="Unassembled WGS sequence"/>
</dbReference>
<dbReference type="AlphaFoldDB" id="G0QXN6"/>
<feature type="transmembrane region" description="Helical" evidence="1">
    <location>
        <begin position="121"/>
        <end position="143"/>
    </location>
</feature>
<keyword evidence="1" id="KW-0472">Membrane</keyword>
<keyword evidence="1" id="KW-0812">Transmembrane</keyword>
<feature type="transmembrane region" description="Helical" evidence="1">
    <location>
        <begin position="149"/>
        <end position="169"/>
    </location>
</feature>
<protein>
    <submittedName>
        <fullName evidence="2">Uncharacterized protein</fullName>
    </submittedName>
</protein>
<name>G0QXN6_ICHMU</name>
<reference evidence="2 3" key="1">
    <citation type="submission" date="2011-07" db="EMBL/GenBank/DDBJ databases">
        <authorList>
            <person name="Coyne R."/>
            <person name="Brami D."/>
            <person name="Johnson J."/>
            <person name="Hostetler J."/>
            <person name="Hannick L."/>
            <person name="Clark T."/>
            <person name="Cassidy-Hanley D."/>
            <person name="Inman J."/>
        </authorList>
    </citation>
    <scope>NUCLEOTIDE SEQUENCE [LARGE SCALE GENOMIC DNA]</scope>
    <source>
        <strain evidence="2 3">G5</strain>
    </source>
</reference>
<keyword evidence="1" id="KW-1133">Transmembrane helix</keyword>
<dbReference type="RefSeq" id="XP_004031253.1">
    <property type="nucleotide sequence ID" value="XM_004031205.1"/>
</dbReference>
<proteinExistence type="predicted"/>
<organism evidence="2 3">
    <name type="scientific">Ichthyophthirius multifiliis</name>
    <name type="common">White spot disease agent</name>
    <name type="synonym">Ich</name>
    <dbReference type="NCBI Taxonomy" id="5932"/>
    <lineage>
        <taxon>Eukaryota</taxon>
        <taxon>Sar</taxon>
        <taxon>Alveolata</taxon>
        <taxon>Ciliophora</taxon>
        <taxon>Intramacronucleata</taxon>
        <taxon>Oligohymenophorea</taxon>
        <taxon>Hymenostomatida</taxon>
        <taxon>Ophryoglenina</taxon>
        <taxon>Ichthyophthirius</taxon>
    </lineage>
</organism>
<sequence>MEFGLFCGADKLQESFILSLTLIGQAAGFLMRSFMKNLVVSQFTDVIGALFAWVLFKTYPSRNVMFGSSLIAGIIQVGTQAMGPNPGYWIEMGPILVAKAYKSLMVGGLLIVTPQLVPFRYLLLLFTFSNIITLGLTSLMPFYKMFMDQIKINCFVGFGVISFISCYYIRKWTYKEDIGIIETYDPNSKKDKAAQMLQGGMQPIRGQKNENHGHEESLLK</sequence>
<evidence type="ECO:0000256" key="1">
    <source>
        <dbReference type="SAM" id="Phobius"/>
    </source>
</evidence>
<accession>G0QXN6</accession>
<dbReference type="GeneID" id="14906133"/>
<feature type="transmembrane region" description="Helical" evidence="1">
    <location>
        <begin position="38"/>
        <end position="56"/>
    </location>
</feature>
<keyword evidence="3" id="KW-1185">Reference proteome</keyword>
<evidence type="ECO:0000313" key="2">
    <source>
        <dbReference type="EMBL" id="EGR30017.1"/>
    </source>
</evidence>